<dbReference type="GO" id="GO:0003723">
    <property type="term" value="F:RNA binding"/>
    <property type="evidence" value="ECO:0007669"/>
    <property type="project" value="InterPro"/>
</dbReference>
<dbReference type="GO" id="GO:0039694">
    <property type="term" value="P:viral RNA genome replication"/>
    <property type="evidence" value="ECO:0007669"/>
    <property type="project" value="InterPro"/>
</dbReference>
<dbReference type="InterPro" id="IPR043128">
    <property type="entry name" value="Rev_trsase/Diguanyl_cyclase"/>
</dbReference>
<dbReference type="GO" id="GO:0071897">
    <property type="term" value="P:DNA biosynthetic process"/>
    <property type="evidence" value="ECO:0007669"/>
    <property type="project" value="UniProtKB-ARBA"/>
</dbReference>
<dbReference type="InterPro" id="IPR043502">
    <property type="entry name" value="DNA/RNA_pol_sf"/>
</dbReference>
<evidence type="ECO:0000259" key="1">
    <source>
        <dbReference type="PROSITE" id="PS50507"/>
    </source>
</evidence>
<dbReference type="Pfam" id="PF00680">
    <property type="entry name" value="RdRP_1"/>
    <property type="match status" value="1"/>
</dbReference>
<dbReference type="EMBL" id="GEZM01087949">
    <property type="protein sequence ID" value="JAV58376.1"/>
    <property type="molecule type" value="Transcribed_RNA"/>
</dbReference>
<dbReference type="GO" id="GO:0003968">
    <property type="term" value="F:RNA-directed RNA polymerase activity"/>
    <property type="evidence" value="ECO:0007669"/>
    <property type="project" value="InterPro"/>
</dbReference>
<dbReference type="SUPFAM" id="SSF56672">
    <property type="entry name" value="DNA/RNA polymerases"/>
    <property type="match status" value="1"/>
</dbReference>
<name>A0A1Y1KG39_PHOPY</name>
<dbReference type="InterPro" id="IPR001205">
    <property type="entry name" value="RNA-dir_pol_C"/>
</dbReference>
<dbReference type="InterPro" id="IPR007094">
    <property type="entry name" value="RNA-dir_pol_PSvirus"/>
</dbReference>
<protein>
    <recommendedName>
        <fullName evidence="1">RdRp catalytic domain-containing protein</fullName>
    </recommendedName>
</protein>
<organism evidence="2">
    <name type="scientific">Photinus pyralis</name>
    <name type="common">Common eastern firefly</name>
    <name type="synonym">Lampyris pyralis</name>
    <dbReference type="NCBI Taxonomy" id="7054"/>
    <lineage>
        <taxon>Eukaryota</taxon>
        <taxon>Metazoa</taxon>
        <taxon>Ecdysozoa</taxon>
        <taxon>Arthropoda</taxon>
        <taxon>Hexapoda</taxon>
        <taxon>Insecta</taxon>
        <taxon>Pterygota</taxon>
        <taxon>Neoptera</taxon>
        <taxon>Endopterygota</taxon>
        <taxon>Coleoptera</taxon>
        <taxon>Polyphaga</taxon>
        <taxon>Elateriformia</taxon>
        <taxon>Elateroidea</taxon>
        <taxon>Lampyridae</taxon>
        <taxon>Lampyrinae</taxon>
        <taxon>Photinus</taxon>
    </lineage>
</organism>
<reference evidence="2" key="1">
    <citation type="journal article" date="2016" name="Sci. Rep.">
        <title>Molecular characterization of firefly nuptial gifts: a multi-omics approach sheds light on postcopulatory sexual selection.</title>
        <authorList>
            <person name="Al-Wathiqui N."/>
            <person name="Fallon T.R."/>
            <person name="South A."/>
            <person name="Weng J.K."/>
            <person name="Lewis S.M."/>
        </authorList>
    </citation>
    <scope>NUCLEOTIDE SEQUENCE</scope>
</reference>
<accession>A0A1Y1KG39</accession>
<feature type="domain" description="RdRp catalytic" evidence="1">
    <location>
        <begin position="228"/>
        <end position="361"/>
    </location>
</feature>
<dbReference type="AlphaFoldDB" id="A0A1Y1KG39"/>
<evidence type="ECO:0000313" key="2">
    <source>
        <dbReference type="EMBL" id="JAV58376.1"/>
    </source>
</evidence>
<dbReference type="PROSITE" id="PS50507">
    <property type="entry name" value="RDRP_SSRNA_POS"/>
    <property type="match status" value="1"/>
</dbReference>
<sequence length="536" mass="61033">MLALPPKEGFSIDTRHVGLDPIAYEYAVSVFGKPIVDRVREKWHRSVASFEAIEADIAKFGGATVPSTIRGEATYQAVLQSVRQQFTSTKKLIPLTLGGAALHPDFPKDRSPGLPYTRKGYRTKGDVLNDKENMHHLLRLWDAVGRGSQNVGLPDTCTYFRAQIAPLDKNKIRGVWGYPLDVMVEEFRFLKPYMDWIQQTDAPIAYRIEMATGGMSYINDMCTAHPGETLLMVDYSGFDSTIPAWLIRDAFQILFDSFDFTKVVSSDGQVWPVNPMRTHRRVRKLIQYFINTPFRLPDGRRFKKSHGVPSGSGFTNIIDTIINCIVMRFLCFNTTGYLPTADMYLGDDSFLITRGIVNIDDISAAAKEWFGMTVHPDKSYVTTNSTNVQFLGYFNRSGLPFKGQEQLIASFIYPERRVVDNVVRTSRAVGQMWTTLHAAMAYPWHCIVNAMLQDFNIEPAEVEAYIRHHPGRHRYLRMLGLSIRDVVIPTTIACSVPEVDPPWRPKRDYIPIRLNIEVLYNQSLLHDNDRYQEKGT</sequence>
<dbReference type="Gene3D" id="3.30.70.270">
    <property type="match status" value="1"/>
</dbReference>
<dbReference type="GO" id="GO:0006351">
    <property type="term" value="P:DNA-templated transcription"/>
    <property type="evidence" value="ECO:0007669"/>
    <property type="project" value="InterPro"/>
</dbReference>
<proteinExistence type="predicted"/>